<dbReference type="GO" id="GO:0004383">
    <property type="term" value="F:guanylate cyclase activity"/>
    <property type="evidence" value="ECO:0007669"/>
    <property type="project" value="TreeGrafter"/>
</dbReference>
<dbReference type="Gene3D" id="1.10.1300.10">
    <property type="entry name" value="3'5'-cyclic nucleotide phosphodiesterase, catalytic domain"/>
    <property type="match status" value="1"/>
</dbReference>
<sequence length="1274" mass="142261">MSNPMAPTSILKPVETFVDEPSDLELSGGSISFANDNEELKDEAIDSTNPTGEITLDAHSDSDDDDYDDDEDKGSAGKGSSTEDEPQIDAKEERAVVASKVLVAFVLLVSAGLLAFFSYYYTRTEEETEFQSKFRDYALEIIRSSSNNAGNSFSVLETFSRTITSLALFSNHSFPFITLPDFEVRAHDFQSVSGAEEVAFAPFVHDKDREDWEAYTVNNQQWIQQGLDYEYMVSIMGRMVHDEEEHRNNGQTPSTIAPGTNMEGFSVLNKAKPIQPFIWKHAPFTHKAIPEQDKGPLVPVWQTFPAPRNSYVVNHNLRSTPEFSALFQMSINNRTTVLSDIVDNFKLFGTAQTISVDPKSVVLQPICQGLHDTASGIVGFLIVIKKWQNYFENVLYNGAEPVIVVLRNSCGKAFTYQLVGPQAVFLGEGDLHDIKYTHMRISSPFAHRNVQPECDFTIDVYPTQTMEETYLTNMPVYVTMVVILVFVFTTLVFILYDFFVSKRQRKTMASANATNRIVSNLFPKAVRDRLIQEMGTTDADNMSVVSGNSGQFRNPNASKKRASTAFLNISLHGSSHGKKALKGANSSEALRGGGGTSEDIFGSKPIAELFPETTIMFADMVGFTAWSSIREPTHVFLLLETVYHAFDTIAKRRRVFKVETIGDCYVAVCGLPMPRKDHAVVMCRFASECLSKMDIQVKNLEAQLGPDTGDLSIRVGLHSGPVTAGVLRGEKGRFQLFGDTMNTASRMESTGMRGRIQISRETAALIKTAGKENWITEREEKVHAKGKGELQTFWMVIRGGSDNDGASVVASAADPLEGDSMHQVNDDMECAPLNGDGSISARNTFVNRFSSKILEVAAAAKKRRLVEWNTEILGKLLKQIVVRRAARRIKKKQLGLYGTTSTKEPAVDISFDQVPPSGDAIEEVREVISLPHFDPKNFAKSVHPDSIDMPEAVLIQLNAFISRVADLYQGNPFHNFEHASHVTMSVTKLMSRIVNPLQVEAPARETDKLLHDHTFGITSDPLTQFACVLSALIHDADHPGVSNSVLVKEKDPLALKYKDKSVAEQNSVDLAWSILMSHEYQDLRETIYTSEDEFQRFRQILVNTVLATDIMDKELGAQRKARWDKAFRAGSVSVSRSEHSSTVHSSCADEVQCDVNRKATIVLEHLIQASDVAHTMQHWHVYKKWNERLFCEVYQSYLDGRIEADPSVGWYKGEIGFFDFYIIPLAKKLETCGVFGVSSMEYLGYAEANRREWQDKGESIVQEYLSKFKTDETT</sequence>
<evidence type="ECO:0000259" key="10">
    <source>
        <dbReference type="PROSITE" id="PS51845"/>
    </source>
</evidence>
<dbReference type="PANTHER" id="PTHR11920">
    <property type="entry name" value="GUANYLYL CYCLASE"/>
    <property type="match status" value="1"/>
</dbReference>
<dbReference type="SMART" id="SM00044">
    <property type="entry name" value="CYCc"/>
    <property type="match status" value="1"/>
</dbReference>
<dbReference type="Proteomes" id="UP001153069">
    <property type="component" value="Unassembled WGS sequence"/>
</dbReference>
<organism evidence="11 12">
    <name type="scientific">Seminavis robusta</name>
    <dbReference type="NCBI Taxonomy" id="568900"/>
    <lineage>
        <taxon>Eukaryota</taxon>
        <taxon>Sar</taxon>
        <taxon>Stramenopiles</taxon>
        <taxon>Ochrophyta</taxon>
        <taxon>Bacillariophyta</taxon>
        <taxon>Bacillariophyceae</taxon>
        <taxon>Bacillariophycidae</taxon>
        <taxon>Naviculales</taxon>
        <taxon>Naviculaceae</taxon>
        <taxon>Seminavis</taxon>
    </lineage>
</organism>
<dbReference type="GO" id="GO:0035556">
    <property type="term" value="P:intracellular signal transduction"/>
    <property type="evidence" value="ECO:0007669"/>
    <property type="project" value="InterPro"/>
</dbReference>
<keyword evidence="4 8" id="KW-1133">Transmembrane helix</keyword>
<dbReference type="Gene3D" id="3.30.70.1230">
    <property type="entry name" value="Nucleotide cyclase"/>
    <property type="match status" value="1"/>
</dbReference>
<dbReference type="PROSITE" id="PS50125">
    <property type="entry name" value="GUANYLATE_CYCLASE_2"/>
    <property type="match status" value="1"/>
</dbReference>
<evidence type="ECO:0000256" key="6">
    <source>
        <dbReference type="ARBA" id="ARBA00023239"/>
    </source>
</evidence>
<dbReference type="SUPFAM" id="SSF55073">
    <property type="entry name" value="Nucleotide cyclase"/>
    <property type="match status" value="1"/>
</dbReference>
<comment type="subcellular location">
    <subcellularLocation>
        <location evidence="1">Membrane</location>
    </subcellularLocation>
</comment>
<dbReference type="GO" id="GO:0005886">
    <property type="term" value="C:plasma membrane"/>
    <property type="evidence" value="ECO:0007669"/>
    <property type="project" value="TreeGrafter"/>
</dbReference>
<dbReference type="PANTHER" id="PTHR11920:SF335">
    <property type="entry name" value="GUANYLATE CYCLASE"/>
    <property type="match status" value="1"/>
</dbReference>
<dbReference type="GO" id="GO:0000166">
    <property type="term" value="F:nucleotide binding"/>
    <property type="evidence" value="ECO:0007669"/>
    <property type="project" value="UniProtKB-KW"/>
</dbReference>
<dbReference type="Pfam" id="PF00233">
    <property type="entry name" value="PDEase_I"/>
    <property type="match status" value="1"/>
</dbReference>
<dbReference type="GO" id="GO:0004016">
    <property type="term" value="F:adenylate cyclase activity"/>
    <property type="evidence" value="ECO:0007669"/>
    <property type="project" value="TreeGrafter"/>
</dbReference>
<dbReference type="GO" id="GO:0001653">
    <property type="term" value="F:peptide receptor activity"/>
    <property type="evidence" value="ECO:0007669"/>
    <property type="project" value="TreeGrafter"/>
</dbReference>
<dbReference type="CDD" id="cd07302">
    <property type="entry name" value="CHD"/>
    <property type="match status" value="1"/>
</dbReference>
<dbReference type="EMBL" id="CAICTM010000257">
    <property type="protein sequence ID" value="CAB9506202.1"/>
    <property type="molecule type" value="Genomic_DNA"/>
</dbReference>
<evidence type="ECO:0000256" key="8">
    <source>
        <dbReference type="SAM" id="Phobius"/>
    </source>
</evidence>
<feature type="transmembrane region" description="Helical" evidence="8">
    <location>
        <begin position="101"/>
        <end position="121"/>
    </location>
</feature>
<keyword evidence="2 8" id="KW-0812">Transmembrane</keyword>
<proteinExistence type="predicted"/>
<reference evidence="11" key="1">
    <citation type="submission" date="2020-06" db="EMBL/GenBank/DDBJ databases">
        <authorList>
            <consortium name="Plant Systems Biology data submission"/>
        </authorList>
    </citation>
    <scope>NUCLEOTIDE SEQUENCE</scope>
    <source>
        <strain evidence="11">D6</strain>
    </source>
</reference>
<dbReference type="InterPro" id="IPR050401">
    <property type="entry name" value="Cyclic_nucleotide_synthase"/>
</dbReference>
<dbReference type="Pfam" id="PF00211">
    <property type="entry name" value="Guanylate_cyc"/>
    <property type="match status" value="1"/>
</dbReference>
<dbReference type="InterPro" id="IPR002073">
    <property type="entry name" value="PDEase_catalytic_dom"/>
</dbReference>
<feature type="compositionally biased region" description="Acidic residues" evidence="7">
    <location>
        <begin position="62"/>
        <end position="72"/>
    </location>
</feature>
<protein>
    <submittedName>
        <fullName evidence="11">Receptor-type guanylate cyclase gcy</fullName>
    </submittedName>
</protein>
<gene>
    <name evidence="11" type="ORF">SEMRO_258_G101060.1</name>
</gene>
<evidence type="ECO:0000256" key="4">
    <source>
        <dbReference type="ARBA" id="ARBA00022989"/>
    </source>
</evidence>
<feature type="domain" description="Guanylate cyclase" evidence="9">
    <location>
        <begin position="614"/>
        <end position="748"/>
    </location>
</feature>
<evidence type="ECO:0000256" key="1">
    <source>
        <dbReference type="ARBA" id="ARBA00004370"/>
    </source>
</evidence>
<feature type="domain" description="PDEase" evidence="10">
    <location>
        <begin position="869"/>
        <end position="1110"/>
    </location>
</feature>
<evidence type="ECO:0000256" key="2">
    <source>
        <dbReference type="ARBA" id="ARBA00022692"/>
    </source>
</evidence>
<dbReference type="GO" id="GO:0004114">
    <property type="term" value="F:3',5'-cyclic-nucleotide phosphodiesterase activity"/>
    <property type="evidence" value="ECO:0007669"/>
    <property type="project" value="InterPro"/>
</dbReference>
<evidence type="ECO:0000256" key="3">
    <source>
        <dbReference type="ARBA" id="ARBA00022741"/>
    </source>
</evidence>
<dbReference type="InterPro" id="IPR029787">
    <property type="entry name" value="Nucleotide_cyclase"/>
</dbReference>
<accession>A0A9N8HAY0</accession>
<dbReference type="InterPro" id="IPR001054">
    <property type="entry name" value="A/G_cyclase"/>
</dbReference>
<evidence type="ECO:0000259" key="9">
    <source>
        <dbReference type="PROSITE" id="PS50125"/>
    </source>
</evidence>
<keyword evidence="12" id="KW-1185">Reference proteome</keyword>
<feature type="transmembrane region" description="Helical" evidence="8">
    <location>
        <begin position="476"/>
        <end position="499"/>
    </location>
</feature>
<comment type="caution">
    <text evidence="11">The sequence shown here is derived from an EMBL/GenBank/DDBJ whole genome shotgun (WGS) entry which is preliminary data.</text>
</comment>
<dbReference type="AlphaFoldDB" id="A0A9N8HAY0"/>
<keyword evidence="5 8" id="KW-0472">Membrane</keyword>
<keyword evidence="3" id="KW-0547">Nucleotide-binding</keyword>
<name>A0A9N8HAY0_9STRA</name>
<dbReference type="InterPro" id="IPR036971">
    <property type="entry name" value="PDEase_catalytic_dom_sf"/>
</dbReference>
<dbReference type="GO" id="GO:0007168">
    <property type="term" value="P:receptor guanylyl cyclase signaling pathway"/>
    <property type="evidence" value="ECO:0007669"/>
    <property type="project" value="TreeGrafter"/>
</dbReference>
<keyword evidence="11" id="KW-0675">Receptor</keyword>
<keyword evidence="6" id="KW-0456">Lyase</keyword>
<feature type="region of interest" description="Disordered" evidence="7">
    <location>
        <begin position="28"/>
        <end position="90"/>
    </location>
</feature>
<evidence type="ECO:0000256" key="5">
    <source>
        <dbReference type="ARBA" id="ARBA00023136"/>
    </source>
</evidence>
<dbReference type="SUPFAM" id="SSF109604">
    <property type="entry name" value="HD-domain/PDEase-like"/>
    <property type="match status" value="1"/>
</dbReference>
<evidence type="ECO:0000313" key="11">
    <source>
        <dbReference type="EMBL" id="CAB9506202.1"/>
    </source>
</evidence>
<dbReference type="PROSITE" id="PS51845">
    <property type="entry name" value="PDEASE_I_2"/>
    <property type="match status" value="1"/>
</dbReference>
<evidence type="ECO:0000256" key="7">
    <source>
        <dbReference type="SAM" id="MobiDB-lite"/>
    </source>
</evidence>
<evidence type="ECO:0000313" key="12">
    <source>
        <dbReference type="Proteomes" id="UP001153069"/>
    </source>
</evidence>